<keyword evidence="1" id="KW-0805">Transcription regulation</keyword>
<evidence type="ECO:0000256" key="4">
    <source>
        <dbReference type="PROSITE-ProRule" id="PRU00335"/>
    </source>
</evidence>
<dbReference type="RefSeq" id="WP_171156370.1">
    <property type="nucleotide sequence ID" value="NZ_JABENB010000002.1"/>
</dbReference>
<dbReference type="InterPro" id="IPR011075">
    <property type="entry name" value="TetR_C"/>
</dbReference>
<evidence type="ECO:0000313" key="7">
    <source>
        <dbReference type="Proteomes" id="UP000557772"/>
    </source>
</evidence>
<dbReference type="Gene3D" id="1.10.10.60">
    <property type="entry name" value="Homeodomain-like"/>
    <property type="match status" value="1"/>
</dbReference>
<dbReference type="PANTHER" id="PTHR30055:SF149">
    <property type="entry name" value="TETR-FAMILY TRANSCRIPTIONAL REGULATOR"/>
    <property type="match status" value="1"/>
</dbReference>
<dbReference type="PANTHER" id="PTHR30055">
    <property type="entry name" value="HTH-TYPE TRANSCRIPTIONAL REGULATOR RUTR"/>
    <property type="match status" value="1"/>
</dbReference>
<dbReference type="PROSITE" id="PS50977">
    <property type="entry name" value="HTH_TETR_2"/>
    <property type="match status" value="1"/>
</dbReference>
<dbReference type="GO" id="GO:0003700">
    <property type="term" value="F:DNA-binding transcription factor activity"/>
    <property type="evidence" value="ECO:0007669"/>
    <property type="project" value="TreeGrafter"/>
</dbReference>
<dbReference type="Pfam" id="PF16859">
    <property type="entry name" value="TetR_C_11"/>
    <property type="match status" value="1"/>
</dbReference>
<dbReference type="SUPFAM" id="SSF48498">
    <property type="entry name" value="Tetracyclin repressor-like, C-terminal domain"/>
    <property type="match status" value="1"/>
</dbReference>
<evidence type="ECO:0000256" key="1">
    <source>
        <dbReference type="ARBA" id="ARBA00023015"/>
    </source>
</evidence>
<dbReference type="InterPro" id="IPR001647">
    <property type="entry name" value="HTH_TetR"/>
</dbReference>
<organism evidence="6 7">
    <name type="scientific">Flexivirga aerilata</name>
    <dbReference type="NCBI Taxonomy" id="1656889"/>
    <lineage>
        <taxon>Bacteria</taxon>
        <taxon>Bacillati</taxon>
        <taxon>Actinomycetota</taxon>
        <taxon>Actinomycetes</taxon>
        <taxon>Micrococcales</taxon>
        <taxon>Dermacoccaceae</taxon>
        <taxon>Flexivirga</taxon>
    </lineage>
</organism>
<name>A0A849ALM5_9MICO</name>
<sequence>MNAPATTETGTKPRIEGEREAEILDGVIDTLIDVGYDRLTFDAVASKVRASKATLYRKWPTKPDLVVGALEHLKAQSMPAGHDPKLPDTGSLVGDLTFHFCEDPQYNDRSIQVFGAVTSAIHRDPELTAVFTDRFVKPRMAELRKAIERAQQRGEVGPDADLDLLASILPAAVTFRVLTTGDCPDKSFVTQVIDNVMLPACRATVS</sequence>
<gene>
    <name evidence="6" type="ORF">HJ588_13390</name>
</gene>
<dbReference type="InterPro" id="IPR050109">
    <property type="entry name" value="HTH-type_TetR-like_transc_reg"/>
</dbReference>
<evidence type="ECO:0000256" key="3">
    <source>
        <dbReference type="ARBA" id="ARBA00023163"/>
    </source>
</evidence>
<dbReference type="Pfam" id="PF00440">
    <property type="entry name" value="TetR_N"/>
    <property type="match status" value="1"/>
</dbReference>
<evidence type="ECO:0000259" key="5">
    <source>
        <dbReference type="PROSITE" id="PS50977"/>
    </source>
</evidence>
<protein>
    <submittedName>
        <fullName evidence="6">TetR/AcrR family transcriptional regulator</fullName>
    </submittedName>
</protein>
<feature type="domain" description="HTH tetR-type" evidence="5">
    <location>
        <begin position="17"/>
        <end position="77"/>
    </location>
</feature>
<dbReference type="Proteomes" id="UP000557772">
    <property type="component" value="Unassembled WGS sequence"/>
</dbReference>
<dbReference type="Gene3D" id="1.10.357.10">
    <property type="entry name" value="Tetracycline Repressor, domain 2"/>
    <property type="match status" value="1"/>
</dbReference>
<dbReference type="SUPFAM" id="SSF46689">
    <property type="entry name" value="Homeodomain-like"/>
    <property type="match status" value="1"/>
</dbReference>
<dbReference type="InterPro" id="IPR009057">
    <property type="entry name" value="Homeodomain-like_sf"/>
</dbReference>
<comment type="caution">
    <text evidence="6">The sequence shown here is derived from an EMBL/GenBank/DDBJ whole genome shotgun (WGS) entry which is preliminary data.</text>
</comment>
<reference evidence="6 7" key="1">
    <citation type="submission" date="2020-05" db="EMBL/GenBank/DDBJ databases">
        <title>Flexivirga sp. ID2601S isolated from air conditioner.</title>
        <authorList>
            <person name="Kim D.H."/>
        </authorList>
    </citation>
    <scope>NUCLEOTIDE SEQUENCE [LARGE SCALE GENOMIC DNA]</scope>
    <source>
        <strain evidence="6 7">ID2601S</strain>
    </source>
</reference>
<keyword evidence="2 4" id="KW-0238">DNA-binding</keyword>
<evidence type="ECO:0000256" key="2">
    <source>
        <dbReference type="ARBA" id="ARBA00023125"/>
    </source>
</evidence>
<evidence type="ECO:0000313" key="6">
    <source>
        <dbReference type="EMBL" id="NNG40261.1"/>
    </source>
</evidence>
<dbReference type="EMBL" id="JABENB010000002">
    <property type="protein sequence ID" value="NNG40261.1"/>
    <property type="molecule type" value="Genomic_DNA"/>
</dbReference>
<accession>A0A849ALM5</accession>
<keyword evidence="7" id="KW-1185">Reference proteome</keyword>
<dbReference type="AlphaFoldDB" id="A0A849ALM5"/>
<keyword evidence="3" id="KW-0804">Transcription</keyword>
<proteinExistence type="predicted"/>
<dbReference type="InterPro" id="IPR036271">
    <property type="entry name" value="Tet_transcr_reg_TetR-rel_C_sf"/>
</dbReference>
<feature type="DNA-binding region" description="H-T-H motif" evidence="4">
    <location>
        <begin position="40"/>
        <end position="59"/>
    </location>
</feature>
<dbReference type="GO" id="GO:0000976">
    <property type="term" value="F:transcription cis-regulatory region binding"/>
    <property type="evidence" value="ECO:0007669"/>
    <property type="project" value="TreeGrafter"/>
</dbReference>